<feature type="transmembrane region" description="Helical" evidence="3">
    <location>
        <begin position="45"/>
        <end position="65"/>
    </location>
</feature>
<keyword evidence="4" id="KW-1185">Reference proteome</keyword>
<dbReference type="WBParaSite" id="SMUV_0000784501-mRNA-1">
    <property type="protein sequence ID" value="SMUV_0000784501-mRNA-1"/>
    <property type="gene ID" value="SMUV_0000784501"/>
</dbReference>
<dbReference type="PANTHER" id="PTHR10686:SF20">
    <property type="entry name" value="FOLATE TRANSPORTER 1"/>
    <property type="match status" value="1"/>
</dbReference>
<dbReference type="GO" id="GO:0005886">
    <property type="term" value="C:plasma membrane"/>
    <property type="evidence" value="ECO:0007669"/>
    <property type="project" value="UniProtKB-UniRule"/>
</dbReference>
<protein>
    <submittedName>
        <fullName evidence="5">Thiamine transporter 2</fullName>
    </submittedName>
</protein>
<evidence type="ECO:0000313" key="5">
    <source>
        <dbReference type="WBParaSite" id="SMUV_0000784501-mRNA-1"/>
    </source>
</evidence>
<name>A0A0N5ASR5_9BILA</name>
<feature type="transmembrane region" description="Helical" evidence="3">
    <location>
        <begin position="143"/>
        <end position="161"/>
    </location>
</feature>
<feature type="transmembrane region" description="Helical" evidence="3">
    <location>
        <begin position="167"/>
        <end position="185"/>
    </location>
</feature>
<keyword evidence="3" id="KW-1133">Transmembrane helix</keyword>
<sequence>MHWKLTIILACLYGIIKEFRPATPFLTPYLISPIKNFTAEDLYGKIYPCWTYSYLVALIPIFFLTDILRYKPVVCLEAACLCGTWALLVWGNTVWEMQFMQVIFGVASASEIAYFSYMYAAVDGKHYKRVTSFTRGAVLTGKFFSYGTAQLLVSLVGTNTYLLLNQISFGALCVVLVIAFVLPSISSSQISNKVRAELQDSNGSAYSDPRVAGENNAKKTEERVVLTVRSLSTENGVLLYFKSVWENFKVYKTDHFVLKWSIWWALTSCGVFQVQNYMQTLWSTMQETDDDIKNGINECANTLISAILSFLIQYWNINWEKIGEYVLFVTSLIATALILAVSQTTNIVAAYVIYSVIVAVYHTLITAASANIASHLNRASYGLVLGWNTFIALLLQTILTLVVADEHGLNLDIRTQQTNEENFLQFVVYGCYFGVVTILFAFIVGIRIFKCVRSMRNHNSSNNTEQDGIEFSTVDIHL</sequence>
<accession>A0A0N5ASR5</accession>
<evidence type="ECO:0000313" key="4">
    <source>
        <dbReference type="Proteomes" id="UP000046393"/>
    </source>
</evidence>
<keyword evidence="3" id="KW-0812">Transmembrane</keyword>
<comment type="similarity">
    <text evidence="1 2">Belongs to the reduced folate carrier (RFC) transporter (TC 2.A.48) family.</text>
</comment>
<feature type="transmembrane region" description="Helical" evidence="3">
    <location>
        <begin position="423"/>
        <end position="449"/>
    </location>
</feature>
<feature type="transmembrane region" description="Helical" evidence="3">
    <location>
        <begin position="322"/>
        <end position="342"/>
    </location>
</feature>
<dbReference type="Pfam" id="PF01770">
    <property type="entry name" value="Folate_carrier"/>
    <property type="match status" value="1"/>
</dbReference>
<dbReference type="Proteomes" id="UP000046393">
    <property type="component" value="Unplaced"/>
</dbReference>
<comment type="subcellular location">
    <subcellularLocation>
        <location evidence="2">Membrane</location>
        <topology evidence="2">Multi-pass membrane protein</topology>
    </subcellularLocation>
</comment>
<dbReference type="NCBIfam" id="TIGR00806">
    <property type="entry name" value="rfc"/>
    <property type="match status" value="1"/>
</dbReference>
<dbReference type="PIRSF" id="PIRSF028739">
    <property type="entry name" value="Folate_carrier"/>
    <property type="match status" value="1"/>
</dbReference>
<proteinExistence type="inferred from homology"/>
<dbReference type="InterPro" id="IPR002666">
    <property type="entry name" value="Folate_carrier"/>
</dbReference>
<organism evidence="4 5">
    <name type="scientific">Syphacia muris</name>
    <dbReference type="NCBI Taxonomy" id="451379"/>
    <lineage>
        <taxon>Eukaryota</taxon>
        <taxon>Metazoa</taxon>
        <taxon>Ecdysozoa</taxon>
        <taxon>Nematoda</taxon>
        <taxon>Chromadorea</taxon>
        <taxon>Rhabditida</taxon>
        <taxon>Spirurina</taxon>
        <taxon>Oxyuridomorpha</taxon>
        <taxon>Oxyuroidea</taxon>
        <taxon>Oxyuridae</taxon>
        <taxon>Syphacia</taxon>
    </lineage>
</organism>
<evidence type="ECO:0000256" key="1">
    <source>
        <dbReference type="ARBA" id="ARBA00005773"/>
    </source>
</evidence>
<feature type="transmembrane region" description="Helical" evidence="3">
    <location>
        <begin position="348"/>
        <end position="369"/>
    </location>
</feature>
<feature type="transmembrane region" description="Helical" evidence="3">
    <location>
        <begin position="102"/>
        <end position="122"/>
    </location>
</feature>
<keyword evidence="2 3" id="KW-0472">Membrane</keyword>
<dbReference type="PANTHER" id="PTHR10686">
    <property type="entry name" value="FOLATE TRANSPORTER"/>
    <property type="match status" value="1"/>
</dbReference>
<feature type="transmembrane region" description="Helical" evidence="3">
    <location>
        <begin position="72"/>
        <end position="90"/>
    </location>
</feature>
<dbReference type="AlphaFoldDB" id="A0A0N5ASR5"/>
<dbReference type="Gene3D" id="1.20.1250.20">
    <property type="entry name" value="MFS general substrate transporter like domains"/>
    <property type="match status" value="1"/>
</dbReference>
<keyword evidence="2" id="KW-0813">Transport</keyword>
<dbReference type="GO" id="GO:0090482">
    <property type="term" value="F:vitamin transmembrane transporter activity"/>
    <property type="evidence" value="ECO:0007669"/>
    <property type="project" value="InterPro"/>
</dbReference>
<dbReference type="SUPFAM" id="SSF103473">
    <property type="entry name" value="MFS general substrate transporter"/>
    <property type="match status" value="1"/>
</dbReference>
<reference evidence="5" key="1">
    <citation type="submission" date="2017-02" db="UniProtKB">
        <authorList>
            <consortium name="WormBaseParasite"/>
        </authorList>
    </citation>
    <scope>IDENTIFICATION</scope>
</reference>
<dbReference type="InterPro" id="IPR036259">
    <property type="entry name" value="MFS_trans_sf"/>
</dbReference>
<feature type="transmembrane region" description="Helical" evidence="3">
    <location>
        <begin position="381"/>
        <end position="403"/>
    </location>
</feature>
<evidence type="ECO:0000256" key="3">
    <source>
        <dbReference type="SAM" id="Phobius"/>
    </source>
</evidence>
<evidence type="ECO:0000256" key="2">
    <source>
        <dbReference type="PIRNR" id="PIRNR028739"/>
    </source>
</evidence>